<gene>
    <name evidence="3" type="ORF">BEI61_04427</name>
</gene>
<comment type="caution">
    <text evidence="3">The sequence shown here is derived from an EMBL/GenBank/DDBJ whole genome shotgun (WGS) entry which is preliminary data.</text>
</comment>
<dbReference type="InterPro" id="IPR046656">
    <property type="entry name" value="DUF6674"/>
</dbReference>
<name>A0A1E3A4T6_9FIRM</name>
<feature type="coiled-coil region" evidence="1">
    <location>
        <begin position="71"/>
        <end position="98"/>
    </location>
</feature>
<feature type="compositionally biased region" description="Basic and acidic residues" evidence="2">
    <location>
        <begin position="228"/>
        <end position="247"/>
    </location>
</feature>
<dbReference type="PATRIC" id="fig|1432052.4.peg.4915"/>
<dbReference type="SUPFAM" id="SSF58100">
    <property type="entry name" value="Bacterial hemolysins"/>
    <property type="match status" value="1"/>
</dbReference>
<keyword evidence="1" id="KW-0175">Coiled coil</keyword>
<sequence>MNETLTVPIGEQEHLKEFFRALNENGQKQEAADFSSLVAQLGQMEKQYAAVLSELKTVQGQLDRIQDKGIRAAVKKSVAAIQSKVEQAKDQLSHIKADLSQSVKLALSAARQQGISALQKAVDFMGLKAALNDMQGSLHTSISHTQKSIDRINAVGSELHALNEHTKNLGRVLTGKEARELTARNEDKGVLAAVAKPLKQSKSIMEGMEKGVTRALQSVGRLEQAAAKGREEKPSVRAELKTAKQQELRNQPPARQKRKEASL</sequence>
<proteinExistence type="predicted"/>
<evidence type="ECO:0000313" key="4">
    <source>
        <dbReference type="Proteomes" id="UP000094067"/>
    </source>
</evidence>
<protein>
    <submittedName>
        <fullName evidence="3">Uncharacterized protein</fullName>
    </submittedName>
</protein>
<dbReference type="EMBL" id="MCGH01000003">
    <property type="protein sequence ID" value="ODM03629.1"/>
    <property type="molecule type" value="Genomic_DNA"/>
</dbReference>
<evidence type="ECO:0000256" key="1">
    <source>
        <dbReference type="SAM" id="Coils"/>
    </source>
</evidence>
<dbReference type="Proteomes" id="UP000094067">
    <property type="component" value="Unassembled WGS sequence"/>
</dbReference>
<accession>A0A1E3A4T6</accession>
<evidence type="ECO:0000256" key="2">
    <source>
        <dbReference type="SAM" id="MobiDB-lite"/>
    </source>
</evidence>
<evidence type="ECO:0000313" key="3">
    <source>
        <dbReference type="EMBL" id="ODM03629.1"/>
    </source>
</evidence>
<feature type="region of interest" description="Disordered" evidence="2">
    <location>
        <begin position="223"/>
        <end position="263"/>
    </location>
</feature>
<dbReference type="Pfam" id="PF20379">
    <property type="entry name" value="DUF6674"/>
    <property type="match status" value="1"/>
</dbReference>
<organism evidence="3 4">
    <name type="scientific">Eisenbergiella tayi</name>
    <dbReference type="NCBI Taxonomy" id="1432052"/>
    <lineage>
        <taxon>Bacteria</taxon>
        <taxon>Bacillati</taxon>
        <taxon>Bacillota</taxon>
        <taxon>Clostridia</taxon>
        <taxon>Lachnospirales</taxon>
        <taxon>Lachnospiraceae</taxon>
        <taxon>Eisenbergiella</taxon>
    </lineage>
</organism>
<dbReference type="RefSeq" id="WP_069154058.1">
    <property type="nucleotide sequence ID" value="NZ_MCGH01000003.1"/>
</dbReference>
<reference evidence="3 4" key="1">
    <citation type="submission" date="2016-07" db="EMBL/GenBank/DDBJ databases">
        <title>Characterization of isolates of Eisenbergiella tayi derived from blood cultures, using whole genome sequencing.</title>
        <authorList>
            <person name="Burdz T."/>
            <person name="Wiebe D."/>
            <person name="Huynh C."/>
            <person name="Bernard K."/>
        </authorList>
    </citation>
    <scope>NUCLEOTIDE SEQUENCE [LARGE SCALE GENOMIC DNA]</scope>
    <source>
        <strain evidence="3 4">NML 110608</strain>
    </source>
</reference>
<dbReference type="AlphaFoldDB" id="A0A1E3A4T6"/>